<name>A0ABS5KA04_9BACT</name>
<evidence type="ECO:0000313" key="2">
    <source>
        <dbReference type="Proteomes" id="UP000721861"/>
    </source>
</evidence>
<organism evidence="1 2">
    <name type="scientific">Carboxylicivirga mesophila</name>
    <dbReference type="NCBI Taxonomy" id="1166478"/>
    <lineage>
        <taxon>Bacteria</taxon>
        <taxon>Pseudomonadati</taxon>
        <taxon>Bacteroidota</taxon>
        <taxon>Bacteroidia</taxon>
        <taxon>Marinilabiliales</taxon>
        <taxon>Marinilabiliaceae</taxon>
        <taxon>Carboxylicivirga</taxon>
    </lineage>
</organism>
<dbReference type="RefSeq" id="WP_212227952.1">
    <property type="nucleotide sequence ID" value="NZ_JAGUCN010000009.1"/>
</dbReference>
<gene>
    <name evidence="1" type="ORF">KEM09_09875</name>
</gene>
<evidence type="ECO:0000313" key="1">
    <source>
        <dbReference type="EMBL" id="MBS2211712.1"/>
    </source>
</evidence>
<dbReference type="EMBL" id="JAGUCN010000009">
    <property type="protein sequence ID" value="MBS2211712.1"/>
    <property type="molecule type" value="Genomic_DNA"/>
</dbReference>
<reference evidence="1 2" key="1">
    <citation type="journal article" date="2014" name="Int. J. Syst. Evol. Microbiol.">
        <title>Carboxylicivirga gen. nov. in the family Marinilabiliaceae with two novel species, Carboxylicivirga mesophila sp. nov. and Carboxylicivirga taeanensis sp. nov., and reclassification of Cytophaga fermentans as Saccharicrinis fermentans gen. nov., comb. nov.</title>
        <authorList>
            <person name="Yang S.H."/>
            <person name="Seo H.S."/>
            <person name="Woo J.H."/>
            <person name="Oh H.M."/>
            <person name="Jang H."/>
            <person name="Lee J.H."/>
            <person name="Kim S.J."/>
            <person name="Kwon K.K."/>
        </authorList>
    </citation>
    <scope>NUCLEOTIDE SEQUENCE [LARGE SCALE GENOMIC DNA]</scope>
    <source>
        <strain evidence="1 2">JCM 18290</strain>
    </source>
</reference>
<accession>A0ABS5KA04</accession>
<dbReference type="Proteomes" id="UP000721861">
    <property type="component" value="Unassembled WGS sequence"/>
</dbReference>
<protein>
    <submittedName>
        <fullName evidence="1">Uncharacterized protein</fullName>
    </submittedName>
</protein>
<comment type="caution">
    <text evidence="1">The sequence shown here is derived from an EMBL/GenBank/DDBJ whole genome shotgun (WGS) entry which is preliminary data.</text>
</comment>
<proteinExistence type="predicted"/>
<sequence>MMRVNYSTPYGFPEKIELDDVVNRELISLMTQSPINPEDFYLTGYETICFKRTREFALETVISSVIPLDKDILVVANHSDDLHIQKLCNLYGVSSTLIHLPDSAKELEAALSAYDQERCYSHILISCDVNTPECKDKIRLLAAELSKTSIKLIVHCRRNPMDLSEISELNVAFMVCNGMSSYISSVVIARRSQLVQTEGISRSDKLDLYNYWQRLLYSRNSGIKPMAV</sequence>
<keyword evidence="2" id="KW-1185">Reference proteome</keyword>